<name>A0A846QKS9_9BACT</name>
<dbReference type="InterPro" id="IPR029756">
    <property type="entry name" value="MTH1187/YkoF-like"/>
</dbReference>
<evidence type="ECO:0000313" key="4">
    <source>
        <dbReference type="Proteomes" id="UP000580856"/>
    </source>
</evidence>
<comment type="similarity">
    <text evidence="1">Belongs to the UPF0045 family.</text>
</comment>
<accession>A0A846QKS9</accession>
<dbReference type="EMBL" id="JAATJA010000001">
    <property type="protein sequence ID" value="NJB67660.1"/>
    <property type="molecule type" value="Genomic_DNA"/>
</dbReference>
<dbReference type="InterPro" id="IPR051614">
    <property type="entry name" value="UPF0045_domain"/>
</dbReference>
<evidence type="ECO:0000256" key="1">
    <source>
        <dbReference type="ARBA" id="ARBA00010272"/>
    </source>
</evidence>
<gene>
    <name evidence="3" type="ORF">GGQ74_001300</name>
</gene>
<evidence type="ECO:0000313" key="3">
    <source>
        <dbReference type="EMBL" id="NJB67660.1"/>
    </source>
</evidence>
<dbReference type="PANTHER" id="PTHR33777">
    <property type="entry name" value="UPF0045 PROTEIN ECM15"/>
    <property type="match status" value="1"/>
</dbReference>
<dbReference type="RefSeq" id="WP_167940697.1">
    <property type="nucleotide sequence ID" value="NZ_JAATJA010000001.1"/>
</dbReference>
<proteinExistence type="inferred from homology"/>
<feature type="domain" description="Thiamine-binding protein" evidence="2">
    <location>
        <begin position="5"/>
        <end position="92"/>
    </location>
</feature>
<dbReference type="SUPFAM" id="SSF89957">
    <property type="entry name" value="MTH1187/YkoF-like"/>
    <property type="match status" value="1"/>
</dbReference>
<reference evidence="3 4" key="1">
    <citation type="submission" date="2020-03" db="EMBL/GenBank/DDBJ databases">
        <title>Genomic Encyclopedia of Type Strains, Phase IV (KMG-IV): sequencing the most valuable type-strain genomes for metagenomic binning, comparative biology and taxonomic classification.</title>
        <authorList>
            <person name="Goeker M."/>
        </authorList>
    </citation>
    <scope>NUCLEOTIDE SEQUENCE [LARGE SCALE GENOMIC DNA]</scope>
    <source>
        <strain evidence="3 4">DSM 24233</strain>
    </source>
</reference>
<comment type="caution">
    <text evidence="3">The sequence shown here is derived from an EMBL/GenBank/DDBJ whole genome shotgun (WGS) entry which is preliminary data.</text>
</comment>
<organism evidence="3 4">
    <name type="scientific">Desulfobaculum xiamenense</name>
    <dbReference type="NCBI Taxonomy" id="995050"/>
    <lineage>
        <taxon>Bacteria</taxon>
        <taxon>Pseudomonadati</taxon>
        <taxon>Thermodesulfobacteriota</taxon>
        <taxon>Desulfovibrionia</taxon>
        <taxon>Desulfovibrionales</taxon>
        <taxon>Desulfovibrionaceae</taxon>
        <taxon>Desulfobaculum</taxon>
    </lineage>
</organism>
<dbReference type="InterPro" id="IPR002767">
    <property type="entry name" value="Thiamine_BP"/>
</dbReference>
<sequence>MSVIVDLTVFPVGVGESLSPYVARVLRVIRDSGLPYELGPMSTSIEGEWGEVMAVVTACFEELRSDCGRISMTMRVDWREGEGRMRSKPESVLSKLPAV</sequence>
<dbReference type="Pfam" id="PF01910">
    <property type="entry name" value="Thiamine_BP"/>
    <property type="match status" value="1"/>
</dbReference>
<dbReference type="AlphaFoldDB" id="A0A846QKS9"/>
<keyword evidence="4" id="KW-1185">Reference proteome</keyword>
<dbReference type="Gene3D" id="3.30.70.930">
    <property type="match status" value="1"/>
</dbReference>
<dbReference type="GO" id="GO:0005829">
    <property type="term" value="C:cytosol"/>
    <property type="evidence" value="ECO:0007669"/>
    <property type="project" value="TreeGrafter"/>
</dbReference>
<dbReference type="NCBIfam" id="TIGR00106">
    <property type="entry name" value="MTH1187 family thiamine-binding protein"/>
    <property type="match status" value="1"/>
</dbReference>
<evidence type="ECO:0000259" key="2">
    <source>
        <dbReference type="Pfam" id="PF01910"/>
    </source>
</evidence>
<protein>
    <submittedName>
        <fullName evidence="3">Uncharacterized protein (TIGR00106 family)</fullName>
    </submittedName>
</protein>
<dbReference type="PANTHER" id="PTHR33777:SF1">
    <property type="entry name" value="UPF0045 PROTEIN ECM15"/>
    <property type="match status" value="1"/>
</dbReference>
<dbReference type="Proteomes" id="UP000580856">
    <property type="component" value="Unassembled WGS sequence"/>
</dbReference>